<dbReference type="Proteomes" id="UP000183987">
    <property type="component" value="Unassembled WGS sequence"/>
</dbReference>
<dbReference type="GO" id="GO:0032993">
    <property type="term" value="C:protein-DNA complex"/>
    <property type="evidence" value="ECO:0007669"/>
    <property type="project" value="TreeGrafter"/>
</dbReference>
<proteinExistence type="inferred from homology"/>
<gene>
    <name evidence="8" type="ORF">SAMN05444339_102414</name>
</gene>
<dbReference type="Pfam" id="PF00816">
    <property type="entry name" value="Histone_HNS"/>
    <property type="match status" value="1"/>
</dbReference>
<keyword evidence="3" id="KW-0963">Cytoplasm</keyword>
<dbReference type="GO" id="GO:0001217">
    <property type="term" value="F:DNA-binding transcription repressor activity"/>
    <property type="evidence" value="ECO:0007669"/>
    <property type="project" value="TreeGrafter"/>
</dbReference>
<comment type="similarity">
    <text evidence="2">Belongs to the histone-like protein H-NS family.</text>
</comment>
<comment type="subcellular location">
    <subcellularLocation>
        <location evidence="1">Cytoplasm</location>
        <location evidence="1">Nucleoid</location>
    </subcellularLocation>
</comment>
<evidence type="ECO:0000313" key="8">
    <source>
        <dbReference type="EMBL" id="SHE90609.1"/>
    </source>
</evidence>
<dbReference type="SMART" id="SM00528">
    <property type="entry name" value="HNS"/>
    <property type="match status" value="1"/>
</dbReference>
<feature type="coiled-coil region" evidence="5">
    <location>
        <begin position="6"/>
        <end position="33"/>
    </location>
</feature>
<dbReference type="GO" id="GO:0000976">
    <property type="term" value="F:transcription cis-regulatory region binding"/>
    <property type="evidence" value="ECO:0007669"/>
    <property type="project" value="TreeGrafter"/>
</dbReference>
<organism evidence="8 9">
    <name type="scientific">Loktanella atrilutea</name>
    <dbReference type="NCBI Taxonomy" id="366533"/>
    <lineage>
        <taxon>Bacteria</taxon>
        <taxon>Pseudomonadati</taxon>
        <taxon>Pseudomonadota</taxon>
        <taxon>Alphaproteobacteria</taxon>
        <taxon>Rhodobacterales</taxon>
        <taxon>Roseobacteraceae</taxon>
        <taxon>Loktanella</taxon>
    </lineage>
</organism>
<dbReference type="GO" id="GO:0003680">
    <property type="term" value="F:minor groove of adenine-thymine-rich DNA binding"/>
    <property type="evidence" value="ECO:0007669"/>
    <property type="project" value="TreeGrafter"/>
</dbReference>
<dbReference type="RefSeq" id="WP_072856533.1">
    <property type="nucleotide sequence ID" value="NZ_FQUE01000002.1"/>
</dbReference>
<evidence type="ECO:0000256" key="4">
    <source>
        <dbReference type="ARBA" id="ARBA00023125"/>
    </source>
</evidence>
<dbReference type="GO" id="GO:0005829">
    <property type="term" value="C:cytosol"/>
    <property type="evidence" value="ECO:0007669"/>
    <property type="project" value="TreeGrafter"/>
</dbReference>
<dbReference type="GO" id="GO:0003681">
    <property type="term" value="F:bent DNA binding"/>
    <property type="evidence" value="ECO:0007669"/>
    <property type="project" value="TreeGrafter"/>
</dbReference>
<dbReference type="InterPro" id="IPR027444">
    <property type="entry name" value="H-NS_C_dom"/>
</dbReference>
<keyword evidence="4 8" id="KW-0238">DNA-binding</keyword>
<dbReference type="OrthoDB" id="5297879at2"/>
<evidence type="ECO:0000313" key="9">
    <source>
        <dbReference type="Proteomes" id="UP000183987"/>
    </source>
</evidence>
<evidence type="ECO:0000256" key="5">
    <source>
        <dbReference type="SAM" id="Coils"/>
    </source>
</evidence>
<dbReference type="AlphaFoldDB" id="A0A1M4XAQ7"/>
<name>A0A1M4XAQ7_LOKAT</name>
<dbReference type="InterPro" id="IPR037150">
    <property type="entry name" value="H-NS_C_dom_sf"/>
</dbReference>
<accession>A0A1M4XAQ7</accession>
<dbReference type="PANTHER" id="PTHR38097:SF2">
    <property type="entry name" value="DNA-BINDING PROTEIN STPA"/>
    <property type="match status" value="1"/>
</dbReference>
<feature type="domain" description="DNA-binding protein H-NS-like C-terminal" evidence="7">
    <location>
        <begin position="65"/>
        <end position="110"/>
    </location>
</feature>
<dbReference type="GO" id="GO:0009295">
    <property type="term" value="C:nucleoid"/>
    <property type="evidence" value="ECO:0007669"/>
    <property type="project" value="UniProtKB-SubCell"/>
</dbReference>
<keyword evidence="5" id="KW-0175">Coiled coil</keyword>
<evidence type="ECO:0000256" key="2">
    <source>
        <dbReference type="ARBA" id="ARBA00010610"/>
    </source>
</evidence>
<dbReference type="SUPFAM" id="SSF81273">
    <property type="entry name" value="H-NS histone-like proteins"/>
    <property type="match status" value="1"/>
</dbReference>
<sequence>MRAELKTMSRKELEKLRKDVEVALEKVESREMKLAHDAAAKAAADYGFSLDELNNMPAAVKRSGKSGKSMSAPKYRNPADETQTWTGKGRQPEWYKAAMAEGTDPQTLEI</sequence>
<evidence type="ECO:0000256" key="6">
    <source>
        <dbReference type="SAM" id="MobiDB-lite"/>
    </source>
</evidence>
<dbReference type="EMBL" id="FQUE01000002">
    <property type="protein sequence ID" value="SHE90609.1"/>
    <property type="molecule type" value="Genomic_DNA"/>
</dbReference>
<feature type="region of interest" description="Disordered" evidence="6">
    <location>
        <begin position="60"/>
        <end position="92"/>
    </location>
</feature>
<evidence type="ECO:0000256" key="1">
    <source>
        <dbReference type="ARBA" id="ARBA00004453"/>
    </source>
</evidence>
<keyword evidence="9" id="KW-1185">Reference proteome</keyword>
<dbReference type="PANTHER" id="PTHR38097">
    <property type="match status" value="1"/>
</dbReference>
<dbReference type="Gene3D" id="4.10.430.10">
    <property type="entry name" value="Histone-like protein H-NS, C-terminal domain"/>
    <property type="match status" value="1"/>
</dbReference>
<reference evidence="9" key="1">
    <citation type="submission" date="2016-11" db="EMBL/GenBank/DDBJ databases">
        <authorList>
            <person name="Varghese N."/>
            <person name="Submissions S."/>
        </authorList>
    </citation>
    <scope>NUCLEOTIDE SEQUENCE [LARGE SCALE GENOMIC DNA]</scope>
    <source>
        <strain evidence="9">DSM 29326</strain>
    </source>
</reference>
<protein>
    <submittedName>
        <fullName evidence="8">DNA-binding protein H-NS</fullName>
    </submittedName>
</protein>
<evidence type="ECO:0000256" key="3">
    <source>
        <dbReference type="ARBA" id="ARBA00022490"/>
    </source>
</evidence>
<evidence type="ECO:0000259" key="7">
    <source>
        <dbReference type="SMART" id="SM00528"/>
    </source>
</evidence>